<dbReference type="EMBL" id="CM016762">
    <property type="protein sequence ID" value="TMS39569.1"/>
    <property type="molecule type" value="Genomic_DNA"/>
</dbReference>
<keyword evidence="2" id="KW-1185">Reference proteome</keyword>
<evidence type="ECO:0000313" key="1">
    <source>
        <dbReference type="EMBL" id="TMS39569.1"/>
    </source>
</evidence>
<protein>
    <submittedName>
        <fullName evidence="1">Uncharacterized protein</fullName>
    </submittedName>
</protein>
<accession>A0A4U8V2J8</accession>
<proteinExistence type="predicted"/>
<dbReference type="EMBL" id="AZBU02000001">
    <property type="protein sequence ID" value="TMS39569.1"/>
    <property type="molecule type" value="Genomic_DNA"/>
</dbReference>
<reference evidence="1 2" key="2">
    <citation type="journal article" date="2019" name="G3 (Bethesda)">
        <title>Hybrid Assembly of the Genome of the Entomopathogenic Nematode Steinernema carpocapsae Identifies the X-Chromosome.</title>
        <authorList>
            <person name="Serra L."/>
            <person name="Macchietto M."/>
            <person name="Macias-Munoz A."/>
            <person name="McGill C.J."/>
            <person name="Rodriguez I.M."/>
            <person name="Rodriguez B."/>
            <person name="Murad R."/>
            <person name="Mortazavi A."/>
        </authorList>
    </citation>
    <scope>NUCLEOTIDE SEQUENCE [LARGE SCALE GENOMIC DNA]</scope>
    <source>
        <strain evidence="1 2">ALL</strain>
    </source>
</reference>
<evidence type="ECO:0000313" key="2">
    <source>
        <dbReference type="Proteomes" id="UP000298663"/>
    </source>
</evidence>
<reference evidence="1 2" key="1">
    <citation type="journal article" date="2015" name="Genome Biol.">
        <title>Comparative genomics of Steinernema reveals deeply conserved gene regulatory networks.</title>
        <authorList>
            <person name="Dillman A.R."/>
            <person name="Macchietto M."/>
            <person name="Porter C.F."/>
            <person name="Rogers A."/>
            <person name="Williams B."/>
            <person name="Antoshechkin I."/>
            <person name="Lee M.M."/>
            <person name="Goodwin Z."/>
            <person name="Lu X."/>
            <person name="Lewis E.E."/>
            <person name="Goodrich-Blair H."/>
            <person name="Stock S.P."/>
            <person name="Adams B.J."/>
            <person name="Sternberg P.W."/>
            <person name="Mortazavi A."/>
        </authorList>
    </citation>
    <scope>NUCLEOTIDE SEQUENCE [LARGE SCALE GENOMIC DNA]</scope>
    <source>
        <strain evidence="1 2">ALL</strain>
    </source>
</reference>
<dbReference type="AlphaFoldDB" id="A0A4U8V2J8"/>
<sequence length="106" mass="12717">MDATVPFQGTDGEPQFLKLRWIGLFSGLLSIMDKSKNDNGVVHLRRTNGQQLKIFVEFMKIKDKLTGVDHWPLVKFFMDEENYWTMKMWMCRFRNERLLKHTDWCT</sequence>
<organism evidence="1 2">
    <name type="scientific">Steinernema carpocapsae</name>
    <name type="common">Entomopathogenic nematode</name>
    <dbReference type="NCBI Taxonomy" id="34508"/>
    <lineage>
        <taxon>Eukaryota</taxon>
        <taxon>Metazoa</taxon>
        <taxon>Ecdysozoa</taxon>
        <taxon>Nematoda</taxon>
        <taxon>Chromadorea</taxon>
        <taxon>Rhabditida</taxon>
        <taxon>Tylenchina</taxon>
        <taxon>Panagrolaimomorpha</taxon>
        <taxon>Strongyloidoidea</taxon>
        <taxon>Steinernematidae</taxon>
        <taxon>Steinernema</taxon>
    </lineage>
</organism>
<name>A0A4U8V2J8_STECR</name>
<comment type="caution">
    <text evidence="1">The sequence shown here is derived from an EMBL/GenBank/DDBJ whole genome shotgun (WGS) entry which is preliminary data.</text>
</comment>
<gene>
    <name evidence="1" type="ORF">L596_006071</name>
</gene>
<dbReference type="Proteomes" id="UP000298663">
    <property type="component" value="Chromosome X"/>
</dbReference>